<dbReference type="InterPro" id="IPR029044">
    <property type="entry name" value="Nucleotide-diphossugar_trans"/>
</dbReference>
<dbReference type="GO" id="GO:0005794">
    <property type="term" value="C:Golgi apparatus"/>
    <property type="evidence" value="ECO:0007669"/>
    <property type="project" value="TreeGrafter"/>
</dbReference>
<organism evidence="3 4">
    <name type="scientific">Rotaria magnacalcarata</name>
    <dbReference type="NCBI Taxonomy" id="392030"/>
    <lineage>
        <taxon>Eukaryota</taxon>
        <taxon>Metazoa</taxon>
        <taxon>Spiralia</taxon>
        <taxon>Gnathifera</taxon>
        <taxon>Rotifera</taxon>
        <taxon>Eurotatoria</taxon>
        <taxon>Bdelloidea</taxon>
        <taxon>Philodinida</taxon>
        <taxon>Philodinidae</taxon>
        <taxon>Rotaria</taxon>
    </lineage>
</organism>
<protein>
    <recommendedName>
        <fullName evidence="2">Glycosyltransferase 2-like domain-containing protein</fullName>
    </recommendedName>
</protein>
<evidence type="ECO:0000313" key="4">
    <source>
        <dbReference type="Proteomes" id="UP000676336"/>
    </source>
</evidence>
<dbReference type="Gene3D" id="3.90.550.10">
    <property type="entry name" value="Spore Coat Polysaccharide Biosynthesis Protein SpsA, Chain A"/>
    <property type="match status" value="1"/>
</dbReference>
<evidence type="ECO:0000259" key="2">
    <source>
        <dbReference type="Pfam" id="PF00535"/>
    </source>
</evidence>
<dbReference type="EMBL" id="CAJOBI010335464">
    <property type="protein sequence ID" value="CAF5205189.1"/>
    <property type="molecule type" value="Genomic_DNA"/>
</dbReference>
<dbReference type="Pfam" id="PF00535">
    <property type="entry name" value="Glycos_transf_2"/>
    <property type="match status" value="1"/>
</dbReference>
<keyword evidence="1" id="KW-1015">Disulfide bond</keyword>
<dbReference type="Proteomes" id="UP000676336">
    <property type="component" value="Unassembled WGS sequence"/>
</dbReference>
<name>A0A8S3ITL3_9BILA</name>
<proteinExistence type="predicted"/>
<dbReference type="InterPro" id="IPR001173">
    <property type="entry name" value="Glyco_trans_2-like"/>
</dbReference>
<evidence type="ECO:0000313" key="3">
    <source>
        <dbReference type="EMBL" id="CAF5205189.1"/>
    </source>
</evidence>
<accession>A0A8S3ITL3</accession>
<dbReference type="PANTHER" id="PTHR11675:SF131">
    <property type="entry name" value="POLYPEPTIDE N-ACETYLGALACTOSAMINYLTRANSFERASE 9-RELATED"/>
    <property type="match status" value="1"/>
</dbReference>
<gene>
    <name evidence="3" type="ORF">SMN809_LOCUS76688</name>
</gene>
<reference evidence="3" key="1">
    <citation type="submission" date="2021-02" db="EMBL/GenBank/DDBJ databases">
        <authorList>
            <person name="Nowell W R."/>
        </authorList>
    </citation>
    <scope>NUCLEOTIDE SEQUENCE</scope>
</reference>
<dbReference type="AlphaFoldDB" id="A0A8S3ITL3"/>
<feature type="domain" description="Glycosyltransferase 2-like" evidence="2">
    <location>
        <begin position="1"/>
        <end position="181"/>
    </location>
</feature>
<dbReference type="PANTHER" id="PTHR11675">
    <property type="entry name" value="N-ACETYLGALACTOSAMINYLTRANSFERASE"/>
    <property type="match status" value="1"/>
</dbReference>
<dbReference type="GO" id="GO:0004653">
    <property type="term" value="F:polypeptide N-acetylgalactosaminyltransferase activity"/>
    <property type="evidence" value="ECO:0007669"/>
    <property type="project" value="TreeGrafter"/>
</dbReference>
<sequence length="187" mass="21262">MCFHNEAWTTLLRSIHSVIDRSPPHLLKEIILVDDFSDMSHLHKPLDDYIETLKIVSIIRQRQREGLIRSRLAGAARAKSDTIVFLDSHIEATEGWLEPLLEPIAKNRSVVVAPVIDNIDATTFAFTFISFDTIYVGGFDWNLQFTWHILPKREQTTRNSSADLARTPTMAGGLFAISKNYFYDLGS</sequence>
<dbReference type="SUPFAM" id="SSF53448">
    <property type="entry name" value="Nucleotide-diphospho-sugar transferases"/>
    <property type="match status" value="1"/>
</dbReference>
<dbReference type="GO" id="GO:0006493">
    <property type="term" value="P:protein O-linked glycosylation"/>
    <property type="evidence" value="ECO:0007669"/>
    <property type="project" value="TreeGrafter"/>
</dbReference>
<feature type="non-terminal residue" evidence="3">
    <location>
        <position position="1"/>
    </location>
</feature>
<comment type="caution">
    <text evidence="3">The sequence shown here is derived from an EMBL/GenBank/DDBJ whole genome shotgun (WGS) entry which is preliminary data.</text>
</comment>
<evidence type="ECO:0000256" key="1">
    <source>
        <dbReference type="ARBA" id="ARBA00023157"/>
    </source>
</evidence>